<feature type="compositionally biased region" description="Polar residues" evidence="6">
    <location>
        <begin position="1"/>
        <end position="31"/>
    </location>
</feature>
<dbReference type="PROSITE" id="PS00862">
    <property type="entry name" value="OX2_COVAL_FAD"/>
    <property type="match status" value="1"/>
</dbReference>
<dbReference type="InterPro" id="IPR006094">
    <property type="entry name" value="Oxid_FAD_bind_N"/>
</dbReference>
<dbReference type="Pfam" id="PF01565">
    <property type="entry name" value="FAD_binding_4"/>
    <property type="match status" value="1"/>
</dbReference>
<comment type="cofactor">
    <cofactor evidence="1">
        <name>FAD</name>
        <dbReference type="ChEBI" id="CHEBI:57692"/>
    </cofactor>
</comment>
<dbReference type="InterPro" id="IPR050416">
    <property type="entry name" value="FAD-linked_Oxidoreductase"/>
</dbReference>
<evidence type="ECO:0000256" key="2">
    <source>
        <dbReference type="ARBA" id="ARBA00005466"/>
    </source>
</evidence>
<evidence type="ECO:0000313" key="9">
    <source>
        <dbReference type="Proteomes" id="UP001610563"/>
    </source>
</evidence>
<evidence type="ECO:0000259" key="7">
    <source>
        <dbReference type="PROSITE" id="PS51387"/>
    </source>
</evidence>
<dbReference type="InterPro" id="IPR016169">
    <property type="entry name" value="FAD-bd_PCMH_sub2"/>
</dbReference>
<evidence type="ECO:0000256" key="4">
    <source>
        <dbReference type="ARBA" id="ARBA00022827"/>
    </source>
</evidence>
<dbReference type="InterPro" id="IPR006093">
    <property type="entry name" value="Oxy_OxRdtase_FAD_BS"/>
</dbReference>
<evidence type="ECO:0000256" key="3">
    <source>
        <dbReference type="ARBA" id="ARBA00022630"/>
    </source>
</evidence>
<comment type="similarity">
    <text evidence="2">Belongs to the oxygen-dependent FAD-linked oxidoreductase family.</text>
</comment>
<gene>
    <name evidence="8" type="ORF">BJX66DRAFT_298157</name>
</gene>
<proteinExistence type="inferred from homology"/>
<accession>A0ABR4GE72</accession>
<dbReference type="PANTHER" id="PTHR42973:SF39">
    <property type="entry name" value="FAD-BINDING PCMH-TYPE DOMAIN-CONTAINING PROTEIN"/>
    <property type="match status" value="1"/>
</dbReference>
<dbReference type="Gene3D" id="3.30.465.10">
    <property type="match status" value="1"/>
</dbReference>
<comment type="caution">
    <text evidence="8">The sequence shown here is derived from an EMBL/GenBank/DDBJ whole genome shotgun (WGS) entry which is preliminary data.</text>
</comment>
<dbReference type="PANTHER" id="PTHR42973">
    <property type="entry name" value="BINDING OXIDOREDUCTASE, PUTATIVE (AFU_ORTHOLOGUE AFUA_1G17690)-RELATED"/>
    <property type="match status" value="1"/>
</dbReference>
<dbReference type="InterPro" id="IPR016166">
    <property type="entry name" value="FAD-bd_PCMH"/>
</dbReference>
<dbReference type="EMBL" id="JBFTWV010000020">
    <property type="protein sequence ID" value="KAL2797345.1"/>
    <property type="molecule type" value="Genomic_DNA"/>
</dbReference>
<evidence type="ECO:0000313" key="8">
    <source>
        <dbReference type="EMBL" id="KAL2797345.1"/>
    </source>
</evidence>
<dbReference type="InterPro" id="IPR036318">
    <property type="entry name" value="FAD-bd_PCMH-like_sf"/>
</dbReference>
<dbReference type="InterPro" id="IPR016167">
    <property type="entry name" value="FAD-bd_PCMH_sub1"/>
</dbReference>
<reference evidence="8 9" key="1">
    <citation type="submission" date="2024-07" db="EMBL/GenBank/DDBJ databases">
        <title>Section-level genome sequencing and comparative genomics of Aspergillus sections Usti and Cavernicolus.</title>
        <authorList>
            <consortium name="Lawrence Berkeley National Laboratory"/>
            <person name="Nybo J.L."/>
            <person name="Vesth T.C."/>
            <person name="Theobald S."/>
            <person name="Frisvad J.C."/>
            <person name="Larsen T.O."/>
            <person name="Kjaerboelling I."/>
            <person name="Rothschild-Mancinelli K."/>
            <person name="Lyhne E.K."/>
            <person name="Kogle M.E."/>
            <person name="Barry K."/>
            <person name="Clum A."/>
            <person name="Na H."/>
            <person name="Ledsgaard L."/>
            <person name="Lin J."/>
            <person name="Lipzen A."/>
            <person name="Kuo A."/>
            <person name="Riley R."/>
            <person name="Mondo S."/>
            <person name="Labutti K."/>
            <person name="Haridas S."/>
            <person name="Pangalinan J."/>
            <person name="Salamov A.A."/>
            <person name="Simmons B.A."/>
            <person name="Magnuson J.K."/>
            <person name="Chen J."/>
            <person name="Drula E."/>
            <person name="Henrissat B."/>
            <person name="Wiebenga A."/>
            <person name="Lubbers R.J."/>
            <person name="Gomes A.C."/>
            <person name="Makela M.R."/>
            <person name="Stajich J."/>
            <person name="Grigoriev I.V."/>
            <person name="Mortensen U.H."/>
            <person name="De Vries R.P."/>
            <person name="Baker S.E."/>
            <person name="Andersen M.R."/>
        </authorList>
    </citation>
    <scope>NUCLEOTIDE SEQUENCE [LARGE SCALE GENOMIC DNA]</scope>
    <source>
        <strain evidence="8 9">CBS 209.92</strain>
    </source>
</reference>
<dbReference type="Gene3D" id="3.30.43.10">
    <property type="entry name" value="Uridine Diphospho-n-acetylenolpyruvylglucosamine Reductase, domain 2"/>
    <property type="match status" value="1"/>
</dbReference>
<dbReference type="Gene3D" id="3.40.462.20">
    <property type="match status" value="1"/>
</dbReference>
<name>A0ABR4GE72_9EURO</name>
<evidence type="ECO:0000256" key="5">
    <source>
        <dbReference type="ARBA" id="ARBA00023002"/>
    </source>
</evidence>
<keyword evidence="9" id="KW-1185">Reference proteome</keyword>
<feature type="domain" description="FAD-binding PCMH-type" evidence="7">
    <location>
        <begin position="58"/>
        <end position="231"/>
    </location>
</feature>
<keyword evidence="5" id="KW-0560">Oxidoreductase</keyword>
<keyword evidence="4" id="KW-0274">FAD</keyword>
<keyword evidence="3" id="KW-0285">Flavoprotein</keyword>
<organism evidence="8 9">
    <name type="scientific">Aspergillus keveii</name>
    <dbReference type="NCBI Taxonomy" id="714993"/>
    <lineage>
        <taxon>Eukaryota</taxon>
        <taxon>Fungi</taxon>
        <taxon>Dikarya</taxon>
        <taxon>Ascomycota</taxon>
        <taxon>Pezizomycotina</taxon>
        <taxon>Eurotiomycetes</taxon>
        <taxon>Eurotiomycetidae</taxon>
        <taxon>Eurotiales</taxon>
        <taxon>Aspergillaceae</taxon>
        <taxon>Aspergillus</taxon>
        <taxon>Aspergillus subgen. Nidulantes</taxon>
    </lineage>
</organism>
<dbReference type="PROSITE" id="PS51387">
    <property type="entry name" value="FAD_PCMH"/>
    <property type="match status" value="1"/>
</dbReference>
<sequence length="479" mass="53506">MGYSPSQNLEPQTQTQPHLLSTSPSSFSGTMQPIFRNGPDSDTYEKARTARLFNARIPARYPTAIVLARDERDVTEAVNLAITKHLRISIRSGGHSYASWSLRPHSVLVDLSGLRHCELDQESGVVQVSPGITGRELSDYLAERGRTFPVGHCPDVGLGGFLLGGGMGWDQPNLGWACEHILAVDLVTATNDPKLLHADAHQNSDLFWAARGGGPAFPGIVTKFHLQTFPAPSVMRSSGYVYDIIEYTEVFGWALEITAEFEDSIEVVAIGSYKDGIEHPCITIALIASSNDEEHITTILEHVDRMHPPYVKSRWYNQDTTLSEQFDLKTKAYPKNHRYYVDNAFVRNDADVASVLERAFTSLPTRQSLALWTSLVPLSRRPLPDMALSMQSDHYFALYAIWGDGSRDSQCMTWVDEVMEGVARQSVGSYLGELDFRSRNTRYWGDGVWERLMQIGRKWDPESRICGCLGLEGFLNPES</sequence>
<evidence type="ECO:0000256" key="1">
    <source>
        <dbReference type="ARBA" id="ARBA00001974"/>
    </source>
</evidence>
<dbReference type="SUPFAM" id="SSF56176">
    <property type="entry name" value="FAD-binding/transporter-associated domain-like"/>
    <property type="match status" value="1"/>
</dbReference>
<feature type="region of interest" description="Disordered" evidence="6">
    <location>
        <begin position="1"/>
        <end position="42"/>
    </location>
</feature>
<protein>
    <recommendedName>
        <fullName evidence="7">FAD-binding PCMH-type domain-containing protein</fullName>
    </recommendedName>
</protein>
<evidence type="ECO:0000256" key="6">
    <source>
        <dbReference type="SAM" id="MobiDB-lite"/>
    </source>
</evidence>
<dbReference type="Proteomes" id="UP001610563">
    <property type="component" value="Unassembled WGS sequence"/>
</dbReference>